<dbReference type="EMBL" id="BAABKO010000003">
    <property type="protein sequence ID" value="GAA4776654.1"/>
    <property type="molecule type" value="Genomic_DNA"/>
</dbReference>
<evidence type="ECO:0000256" key="9">
    <source>
        <dbReference type="ARBA" id="ARBA00048689"/>
    </source>
</evidence>
<proteinExistence type="inferred from homology"/>
<evidence type="ECO:0000259" key="11">
    <source>
        <dbReference type="Pfam" id="PF00535"/>
    </source>
</evidence>
<keyword evidence="5" id="KW-0808">Transferase</keyword>
<comment type="cofactor">
    <cofactor evidence="2">
        <name>Mg(2+)</name>
        <dbReference type="ChEBI" id="CHEBI:18420"/>
    </cofactor>
</comment>
<dbReference type="InterPro" id="IPR029044">
    <property type="entry name" value="Nucleotide-diphossugar_trans"/>
</dbReference>
<protein>
    <recommendedName>
        <fullName evidence="8">Glucosyl-3-phosphoglycerate synthase</fullName>
        <ecNumber evidence="7">2.4.1.266</ecNumber>
    </recommendedName>
</protein>
<organism evidence="12 13">
    <name type="scientific">Microbacterium gilvum</name>
    <dbReference type="NCBI Taxonomy" id="1336204"/>
    <lineage>
        <taxon>Bacteria</taxon>
        <taxon>Bacillati</taxon>
        <taxon>Actinomycetota</taxon>
        <taxon>Actinomycetes</taxon>
        <taxon>Micrococcales</taxon>
        <taxon>Microbacteriaceae</taxon>
        <taxon>Microbacterium</taxon>
    </lineage>
</organism>
<evidence type="ECO:0000256" key="8">
    <source>
        <dbReference type="ARBA" id="ARBA00040894"/>
    </source>
</evidence>
<evidence type="ECO:0000256" key="4">
    <source>
        <dbReference type="ARBA" id="ARBA00022676"/>
    </source>
</evidence>
<keyword evidence="4" id="KW-0328">Glycosyltransferase</keyword>
<dbReference type="Pfam" id="PF00535">
    <property type="entry name" value="Glycos_transf_2"/>
    <property type="match status" value="1"/>
</dbReference>
<dbReference type="PANTHER" id="PTHR48090">
    <property type="entry name" value="UNDECAPRENYL-PHOSPHATE 4-DEOXY-4-FORMAMIDO-L-ARABINOSE TRANSFERASE-RELATED"/>
    <property type="match status" value="1"/>
</dbReference>
<comment type="catalytic activity">
    <reaction evidence="10">
        <text>an NDP-alpha-D-glucose + (2R)-3-phosphoglycerate = (2R)-2-O-(alpha-D-glucopyranosyl)-3-phospho-glycerate + a ribonucleoside 5'-diphosphate + H(+)</text>
        <dbReference type="Rhea" id="RHEA:47244"/>
        <dbReference type="ChEBI" id="CHEBI:15378"/>
        <dbReference type="ChEBI" id="CHEBI:57930"/>
        <dbReference type="ChEBI" id="CHEBI:58272"/>
        <dbReference type="ChEBI" id="CHEBI:62600"/>
        <dbReference type="ChEBI" id="CHEBI:76533"/>
        <dbReference type="EC" id="2.4.1.266"/>
    </reaction>
    <physiologicalReaction direction="left-to-right" evidence="10">
        <dbReference type="Rhea" id="RHEA:47245"/>
    </physiologicalReaction>
</comment>
<reference evidence="13" key="1">
    <citation type="journal article" date="2019" name="Int. J. Syst. Evol. Microbiol.">
        <title>The Global Catalogue of Microorganisms (GCM) 10K type strain sequencing project: providing services to taxonomists for standard genome sequencing and annotation.</title>
        <authorList>
            <consortium name="The Broad Institute Genomics Platform"/>
            <consortium name="The Broad Institute Genome Sequencing Center for Infectious Disease"/>
            <person name="Wu L."/>
            <person name="Ma J."/>
        </authorList>
    </citation>
    <scope>NUCLEOTIDE SEQUENCE [LARGE SCALE GENOMIC DNA]</scope>
    <source>
        <strain evidence="13">JCM 18537</strain>
    </source>
</reference>
<dbReference type="InterPro" id="IPR050256">
    <property type="entry name" value="Glycosyltransferase_2"/>
</dbReference>
<comment type="catalytic activity">
    <reaction evidence="9">
        <text>(2R)-3-phosphoglycerate + UDP-alpha-D-glucose = (2R)-2-O-(alpha-D-glucopyranosyl)-3-phospho-glycerate + UDP + H(+)</text>
        <dbReference type="Rhea" id="RHEA:31319"/>
        <dbReference type="ChEBI" id="CHEBI:15378"/>
        <dbReference type="ChEBI" id="CHEBI:58223"/>
        <dbReference type="ChEBI" id="CHEBI:58272"/>
        <dbReference type="ChEBI" id="CHEBI:58885"/>
        <dbReference type="ChEBI" id="CHEBI:62600"/>
        <dbReference type="EC" id="2.4.1.266"/>
    </reaction>
    <physiologicalReaction direction="left-to-right" evidence="9">
        <dbReference type="Rhea" id="RHEA:31320"/>
    </physiologicalReaction>
</comment>
<accession>A0ABP9A9L4</accession>
<dbReference type="EC" id="2.4.1.266" evidence="7"/>
<evidence type="ECO:0000256" key="10">
    <source>
        <dbReference type="ARBA" id="ARBA00048997"/>
    </source>
</evidence>
<evidence type="ECO:0000256" key="3">
    <source>
        <dbReference type="ARBA" id="ARBA00006739"/>
    </source>
</evidence>
<evidence type="ECO:0000313" key="12">
    <source>
        <dbReference type="EMBL" id="GAA4776654.1"/>
    </source>
</evidence>
<evidence type="ECO:0000256" key="2">
    <source>
        <dbReference type="ARBA" id="ARBA00001946"/>
    </source>
</evidence>
<dbReference type="PANTHER" id="PTHR48090:SF10">
    <property type="entry name" value="GLUCOSYL-3-PHOSPHOGLYCERATE SYNTHASE"/>
    <property type="match status" value="1"/>
</dbReference>
<dbReference type="RefSeq" id="WP_345439023.1">
    <property type="nucleotide sequence ID" value="NZ_BAABKO010000003.1"/>
</dbReference>
<dbReference type="Gene3D" id="3.90.550.10">
    <property type="entry name" value="Spore Coat Polysaccharide Biosynthesis Protein SpsA, Chain A"/>
    <property type="match status" value="1"/>
</dbReference>
<dbReference type="CDD" id="cd00761">
    <property type="entry name" value="Glyco_tranf_GTA_type"/>
    <property type="match status" value="1"/>
</dbReference>
<keyword evidence="13" id="KW-1185">Reference proteome</keyword>
<evidence type="ECO:0000256" key="5">
    <source>
        <dbReference type="ARBA" id="ARBA00022679"/>
    </source>
</evidence>
<keyword evidence="6" id="KW-0460">Magnesium</keyword>
<evidence type="ECO:0000256" key="7">
    <source>
        <dbReference type="ARBA" id="ARBA00039022"/>
    </source>
</evidence>
<dbReference type="Proteomes" id="UP001501645">
    <property type="component" value="Unassembled WGS sequence"/>
</dbReference>
<sequence>MNTHAATAPDGAGRASLRTSPRATVVVPCFNGEEFVASAVERLLRQTAPARIVVVDDGSSDGSADVARALADVHDSVEAIVLPRNGGVAAAREAAVAAASGEFVWFIDIDDEWPDDALERMIGAADRYDADVVCAAAAVVAPGRATRMLQSSASPRVLAARSALAELLTGELTGHLWNKLFRRKLVARVPFTRIAQHSDQAIVAQALAEATRVAVVPGTVYTYRLREGSIIRSNPRRAEALRVLGDVVGDAAERVGLRGGVEHRYYEARYLHLSGFKDATSGAYPAADARALLADVRSRMSPAHVRSLLRKGDARRAALYTAGWAWPALLRRLLDRPGARL</sequence>
<comment type="caution">
    <text evidence="12">The sequence shown here is derived from an EMBL/GenBank/DDBJ whole genome shotgun (WGS) entry which is preliminary data.</text>
</comment>
<evidence type="ECO:0000256" key="1">
    <source>
        <dbReference type="ARBA" id="ARBA00001936"/>
    </source>
</evidence>
<evidence type="ECO:0000256" key="6">
    <source>
        <dbReference type="ARBA" id="ARBA00022842"/>
    </source>
</evidence>
<comment type="similarity">
    <text evidence="3">Belongs to the glycosyltransferase 2 family.</text>
</comment>
<dbReference type="InterPro" id="IPR001173">
    <property type="entry name" value="Glyco_trans_2-like"/>
</dbReference>
<evidence type="ECO:0000313" key="13">
    <source>
        <dbReference type="Proteomes" id="UP001501645"/>
    </source>
</evidence>
<comment type="cofactor">
    <cofactor evidence="1">
        <name>Mn(2+)</name>
        <dbReference type="ChEBI" id="CHEBI:29035"/>
    </cofactor>
</comment>
<gene>
    <name evidence="12" type="ORF">GCM10023351_21710</name>
</gene>
<dbReference type="SUPFAM" id="SSF53448">
    <property type="entry name" value="Nucleotide-diphospho-sugar transferases"/>
    <property type="match status" value="1"/>
</dbReference>
<name>A0ABP9A9L4_9MICO</name>
<feature type="domain" description="Glycosyltransferase 2-like" evidence="11">
    <location>
        <begin position="24"/>
        <end position="186"/>
    </location>
</feature>